<evidence type="ECO:0000313" key="3">
    <source>
        <dbReference type="Proteomes" id="UP000033772"/>
    </source>
</evidence>
<sequence>MRCSEVRAKSIETEDDMKTKASTGYEHVSVDAIDVDDLNIAITLQNLEECLRSVTHWTDELPRYASREQGKADRFAITAGVLAAVTGASIYPVAQSDSPAWLSLVLALPALVASICAVFPNVRNYSEMAGRARELTTSYGPLKGAFMDAVEGYPNLSQDEAHKLMKKFHQVKGKKDQLQRVPTR</sequence>
<dbReference type="AlphaFoldDB" id="A0A1J4N9M6"/>
<accession>A0A1J4N9M6</accession>
<comment type="caution">
    <text evidence="2">The sequence shown here is derived from an EMBL/GenBank/DDBJ whole genome shotgun (WGS) entry which is preliminary data.</text>
</comment>
<gene>
    <name evidence="2" type="ORF">UG56_006675</name>
</gene>
<evidence type="ECO:0000256" key="1">
    <source>
        <dbReference type="SAM" id="Phobius"/>
    </source>
</evidence>
<keyword evidence="3" id="KW-1185">Reference proteome</keyword>
<organism evidence="2 3">
    <name type="scientific">Nocardioides luteus</name>
    <dbReference type="NCBI Taxonomy" id="1844"/>
    <lineage>
        <taxon>Bacteria</taxon>
        <taxon>Bacillati</taxon>
        <taxon>Actinomycetota</taxon>
        <taxon>Actinomycetes</taxon>
        <taxon>Propionibacteriales</taxon>
        <taxon>Nocardioidaceae</taxon>
        <taxon>Nocardioides</taxon>
    </lineage>
</organism>
<keyword evidence="1" id="KW-0472">Membrane</keyword>
<dbReference type="Proteomes" id="UP000033772">
    <property type="component" value="Unassembled WGS sequence"/>
</dbReference>
<evidence type="ECO:0008006" key="4">
    <source>
        <dbReference type="Google" id="ProtNLM"/>
    </source>
</evidence>
<keyword evidence="1" id="KW-1133">Transmembrane helix</keyword>
<reference evidence="2" key="1">
    <citation type="submission" date="2016-10" db="EMBL/GenBank/DDBJ databases">
        <title>Draft Genome Sequence of Nocardioides luteus Strain BAFB, an Alkane-Degrading Bacterium Isolated from JP-7 Polluted Soil.</title>
        <authorList>
            <person name="Brown L."/>
            <person name="Ruiz O.N."/>
            <person name="Gunasekera T."/>
        </authorList>
    </citation>
    <scope>NUCLEOTIDE SEQUENCE [LARGE SCALE GENOMIC DNA]</scope>
    <source>
        <strain evidence="2">BAFB</strain>
    </source>
</reference>
<dbReference type="EMBL" id="JZDQ02000007">
    <property type="protein sequence ID" value="OIJ27679.1"/>
    <property type="molecule type" value="Genomic_DNA"/>
</dbReference>
<protein>
    <recommendedName>
        <fullName evidence="4">SMODS and SLOG-associating 2TM effector domain-containing protein</fullName>
    </recommendedName>
</protein>
<feature type="transmembrane region" description="Helical" evidence="1">
    <location>
        <begin position="75"/>
        <end position="94"/>
    </location>
</feature>
<dbReference type="STRING" id="1844.UG56_006675"/>
<keyword evidence="1" id="KW-0812">Transmembrane</keyword>
<name>A0A1J4N9M6_9ACTN</name>
<proteinExistence type="predicted"/>
<evidence type="ECO:0000313" key="2">
    <source>
        <dbReference type="EMBL" id="OIJ27679.1"/>
    </source>
</evidence>
<feature type="transmembrane region" description="Helical" evidence="1">
    <location>
        <begin position="100"/>
        <end position="122"/>
    </location>
</feature>